<evidence type="ECO:0008006" key="4">
    <source>
        <dbReference type="Google" id="ProtNLM"/>
    </source>
</evidence>
<keyword evidence="1" id="KW-0812">Transmembrane</keyword>
<evidence type="ECO:0000256" key="1">
    <source>
        <dbReference type="SAM" id="Phobius"/>
    </source>
</evidence>
<dbReference type="EMBL" id="BPLR01020622">
    <property type="protein sequence ID" value="GIX80760.1"/>
    <property type="molecule type" value="Genomic_DNA"/>
</dbReference>
<organism evidence="2 3">
    <name type="scientific">Caerostris extrusa</name>
    <name type="common">Bark spider</name>
    <name type="synonym">Caerostris bankana</name>
    <dbReference type="NCBI Taxonomy" id="172846"/>
    <lineage>
        <taxon>Eukaryota</taxon>
        <taxon>Metazoa</taxon>
        <taxon>Ecdysozoa</taxon>
        <taxon>Arthropoda</taxon>
        <taxon>Chelicerata</taxon>
        <taxon>Arachnida</taxon>
        <taxon>Araneae</taxon>
        <taxon>Araneomorphae</taxon>
        <taxon>Entelegynae</taxon>
        <taxon>Araneoidea</taxon>
        <taxon>Araneidae</taxon>
        <taxon>Caerostris</taxon>
    </lineage>
</organism>
<comment type="caution">
    <text evidence="2">The sequence shown here is derived from an EMBL/GenBank/DDBJ whole genome shotgun (WGS) entry which is preliminary data.</text>
</comment>
<name>A0AAV4N8V6_CAEEX</name>
<evidence type="ECO:0000313" key="3">
    <source>
        <dbReference type="Proteomes" id="UP001054945"/>
    </source>
</evidence>
<dbReference type="AlphaFoldDB" id="A0AAV4N8V6"/>
<reference evidence="2 3" key="1">
    <citation type="submission" date="2021-06" db="EMBL/GenBank/DDBJ databases">
        <title>Caerostris extrusa draft genome.</title>
        <authorList>
            <person name="Kono N."/>
            <person name="Arakawa K."/>
        </authorList>
    </citation>
    <scope>NUCLEOTIDE SEQUENCE [LARGE SCALE GENOMIC DNA]</scope>
</reference>
<keyword evidence="1" id="KW-0472">Membrane</keyword>
<proteinExistence type="predicted"/>
<protein>
    <recommendedName>
        <fullName evidence="4">Vomeronasal type-1 receptor</fullName>
    </recommendedName>
</protein>
<feature type="transmembrane region" description="Helical" evidence="1">
    <location>
        <begin position="39"/>
        <end position="59"/>
    </location>
</feature>
<evidence type="ECO:0000313" key="2">
    <source>
        <dbReference type="EMBL" id="GIX80760.1"/>
    </source>
</evidence>
<keyword evidence="3" id="KW-1185">Reference proteome</keyword>
<accession>A0AAV4N8V6</accession>
<keyword evidence="1" id="KW-1133">Transmembrane helix</keyword>
<gene>
    <name evidence="2" type="ORF">CEXT_748461</name>
</gene>
<sequence length="137" mass="15566">MVMLGDAYPYIAVGFLKTGSHRTVQVLRCSNIKQEYRTWNLFFCLSLFLLSLSLHTVMYKFWMSVYYWNIDGRKRSNNGNPASPFLLQNCSTNARAATVLVSAHSSTVPSITICWLKKIKQNGNAGRCLTLTLQSEF</sequence>
<dbReference type="Proteomes" id="UP001054945">
    <property type="component" value="Unassembled WGS sequence"/>
</dbReference>